<organism evidence="9 10">
    <name type="scientific">Bacillus cereus</name>
    <dbReference type="NCBI Taxonomy" id="1396"/>
    <lineage>
        <taxon>Bacteria</taxon>
        <taxon>Bacillati</taxon>
        <taxon>Bacillota</taxon>
        <taxon>Bacilli</taxon>
        <taxon>Bacillales</taxon>
        <taxon>Bacillaceae</taxon>
        <taxon>Bacillus</taxon>
        <taxon>Bacillus cereus group</taxon>
    </lineage>
</organism>
<name>A0A161SXT6_BACCE</name>
<feature type="transmembrane region" description="Helical" evidence="7">
    <location>
        <begin position="339"/>
        <end position="357"/>
    </location>
</feature>
<protein>
    <submittedName>
        <fullName evidence="9">Cell surface protein IsdA transfers heme from hemoglobin to apo-IsdC</fullName>
    </submittedName>
</protein>
<dbReference type="SMART" id="SM00725">
    <property type="entry name" value="NEAT"/>
    <property type="match status" value="2"/>
</dbReference>
<feature type="domain" description="NEAT" evidence="8">
    <location>
        <begin position="155"/>
        <end position="276"/>
    </location>
</feature>
<evidence type="ECO:0000259" key="8">
    <source>
        <dbReference type="PROSITE" id="PS50978"/>
    </source>
</evidence>
<evidence type="ECO:0000313" key="9">
    <source>
        <dbReference type="EMBL" id="KZD27615.1"/>
    </source>
</evidence>
<evidence type="ECO:0000313" key="10">
    <source>
        <dbReference type="Proteomes" id="UP000076501"/>
    </source>
</evidence>
<keyword evidence="3" id="KW-0964">Secreted</keyword>
<evidence type="ECO:0000256" key="2">
    <source>
        <dbReference type="ARBA" id="ARBA00022512"/>
    </source>
</evidence>
<evidence type="ECO:0000256" key="1">
    <source>
        <dbReference type="ARBA" id="ARBA00004168"/>
    </source>
</evidence>
<keyword evidence="7" id="KW-0812">Transmembrane</keyword>
<dbReference type="InterPro" id="IPR017502">
    <property type="entry name" value="Sortase_SrtB_target"/>
</dbReference>
<keyword evidence="5" id="KW-0572">Peptidoglycan-anchor</keyword>
<dbReference type="Proteomes" id="UP000076501">
    <property type="component" value="Unassembled WGS sequence"/>
</dbReference>
<evidence type="ECO:0000256" key="3">
    <source>
        <dbReference type="ARBA" id="ARBA00022525"/>
    </source>
</evidence>
<comment type="caution">
    <text evidence="9">The sequence shown here is derived from an EMBL/GenBank/DDBJ whole genome shotgun (WGS) entry which is preliminary data.</text>
</comment>
<feature type="region of interest" description="Disordered" evidence="6">
    <location>
        <begin position="103"/>
        <end position="152"/>
    </location>
</feature>
<proteinExistence type="predicted"/>
<feature type="region of interest" description="Disordered" evidence="6">
    <location>
        <begin position="278"/>
        <end position="335"/>
    </location>
</feature>
<dbReference type="PANTHER" id="PTHR37824">
    <property type="entry name" value="IRON-REGULATED SURFACE DETERMINANT PROTEIN C"/>
    <property type="match status" value="1"/>
</dbReference>
<dbReference type="InterPro" id="IPR050436">
    <property type="entry name" value="IsdA"/>
</dbReference>
<sequence length="365" mass="40845">MNTYTKSPAVLKVKDGKKYVSFTLTNSAWITKFEFEKNGSFVNAKVLSENKEQNTKVVELEVDDLAKKLNAKVKVDIDAMNYHHFYDVQFVFDEGSIKFLGNNQGGNEDQSVNNDQGGSNIQGENNGKGGNNNQGVINNQGGNDTPKVKVDPRNLIDGQYDIPFKVLKDKTNELSKMHDYTVHPAKLIVKDGKKYIEMTLKNSAWITKFQTENNSLFADAKVVSEDKNANTRVVHFEVSDLFAKLNAKVKVDINEMNYHHFYDVQIQFDTNNIGALGTIKEDPKKDPKNNPNNPVITPKVDNVKTVGTPDFNRNADGKKKNEATGNGEKKEKNSKTADTAQLGLYMVLLLGSFALLVRKYRAGRL</sequence>
<dbReference type="CDD" id="cd06920">
    <property type="entry name" value="NEAT"/>
    <property type="match status" value="2"/>
</dbReference>
<dbReference type="NCBIfam" id="TIGR03063">
    <property type="entry name" value="srtB_target"/>
    <property type="match status" value="1"/>
</dbReference>
<feature type="compositionally biased region" description="Basic and acidic residues" evidence="6">
    <location>
        <begin position="313"/>
        <end position="335"/>
    </location>
</feature>
<feature type="compositionally biased region" description="Low complexity" evidence="6">
    <location>
        <begin position="133"/>
        <end position="143"/>
    </location>
</feature>
<gene>
    <name evidence="9" type="ORF">B4082_5152</name>
</gene>
<dbReference type="PANTHER" id="PTHR37824:SF1">
    <property type="entry name" value="IRON-REGULATED SURFACE DETERMINANT PROTEIN C"/>
    <property type="match status" value="1"/>
</dbReference>
<feature type="domain" description="NEAT" evidence="8">
    <location>
        <begin position="1"/>
        <end position="100"/>
    </location>
</feature>
<dbReference type="EMBL" id="LJKA01000073">
    <property type="protein sequence ID" value="KZD27615.1"/>
    <property type="molecule type" value="Genomic_DNA"/>
</dbReference>
<dbReference type="InterPro" id="IPR006635">
    <property type="entry name" value="NEAT_dom"/>
</dbReference>
<keyword evidence="7" id="KW-0472">Membrane</keyword>
<comment type="subcellular location">
    <subcellularLocation>
        <location evidence="1">Secreted</location>
        <location evidence="1">Cell wall</location>
        <topology evidence="1">Peptidoglycan-anchor</topology>
    </subcellularLocation>
</comment>
<dbReference type="AlphaFoldDB" id="A0A161SXT6"/>
<feature type="compositionally biased region" description="Basic and acidic residues" evidence="6">
    <location>
        <begin position="279"/>
        <end position="288"/>
    </location>
</feature>
<dbReference type="SUPFAM" id="SSF158911">
    <property type="entry name" value="NEAT domain-like"/>
    <property type="match status" value="2"/>
</dbReference>
<feature type="compositionally biased region" description="Polar residues" evidence="6">
    <location>
        <begin position="103"/>
        <end position="119"/>
    </location>
</feature>
<evidence type="ECO:0000256" key="6">
    <source>
        <dbReference type="SAM" id="MobiDB-lite"/>
    </source>
</evidence>
<evidence type="ECO:0000256" key="4">
    <source>
        <dbReference type="ARBA" id="ARBA00022729"/>
    </source>
</evidence>
<keyword evidence="2" id="KW-0134">Cell wall</keyword>
<reference evidence="9 10" key="1">
    <citation type="submission" date="2015-09" db="EMBL/GenBank/DDBJ databases">
        <title>Bacillus cereus food isolates.</title>
        <authorList>
            <person name="Boekhorst J."/>
        </authorList>
    </citation>
    <scope>NUCLEOTIDE SEQUENCE [LARGE SCALE GENOMIC DNA]</scope>
    <source>
        <strain evidence="9 10">B4082</strain>
    </source>
</reference>
<evidence type="ECO:0000256" key="5">
    <source>
        <dbReference type="ARBA" id="ARBA00023088"/>
    </source>
</evidence>
<dbReference type="PROSITE" id="PS50978">
    <property type="entry name" value="NEAT"/>
    <property type="match status" value="2"/>
</dbReference>
<dbReference type="PATRIC" id="fig|1396.539.peg.5774"/>
<dbReference type="Gene3D" id="2.60.40.1850">
    <property type="match status" value="2"/>
</dbReference>
<keyword evidence="7" id="KW-1133">Transmembrane helix</keyword>
<dbReference type="Pfam" id="PF05031">
    <property type="entry name" value="NEAT"/>
    <property type="match status" value="2"/>
</dbReference>
<keyword evidence="4" id="KW-0732">Signal</keyword>
<accession>A0A161SXT6</accession>
<evidence type="ECO:0000256" key="7">
    <source>
        <dbReference type="SAM" id="Phobius"/>
    </source>
</evidence>
<dbReference type="InterPro" id="IPR037250">
    <property type="entry name" value="NEAT_dom_sf"/>
</dbReference>